<evidence type="ECO:0000313" key="3">
    <source>
        <dbReference type="EMBL" id="PBK74071.1"/>
    </source>
</evidence>
<feature type="compositionally biased region" description="Basic and acidic residues" evidence="1">
    <location>
        <begin position="28"/>
        <end position="38"/>
    </location>
</feature>
<keyword evidence="2" id="KW-1133">Transmembrane helix</keyword>
<feature type="region of interest" description="Disordered" evidence="1">
    <location>
        <begin position="1"/>
        <end position="38"/>
    </location>
</feature>
<dbReference type="Proteomes" id="UP000218334">
    <property type="component" value="Unassembled WGS sequence"/>
</dbReference>
<protein>
    <recommendedName>
        <fullName evidence="5">Transmembrane protein</fullName>
    </recommendedName>
</protein>
<evidence type="ECO:0000256" key="2">
    <source>
        <dbReference type="SAM" id="Phobius"/>
    </source>
</evidence>
<evidence type="ECO:0000313" key="4">
    <source>
        <dbReference type="Proteomes" id="UP000218334"/>
    </source>
</evidence>
<gene>
    <name evidence="3" type="ORF">ARMSODRAFT_951630</name>
</gene>
<feature type="transmembrane region" description="Helical" evidence="2">
    <location>
        <begin position="95"/>
        <end position="117"/>
    </location>
</feature>
<feature type="transmembrane region" description="Helical" evidence="2">
    <location>
        <begin position="196"/>
        <end position="217"/>
    </location>
</feature>
<feature type="transmembrane region" description="Helical" evidence="2">
    <location>
        <begin position="167"/>
        <end position="190"/>
    </location>
</feature>
<evidence type="ECO:0000256" key="1">
    <source>
        <dbReference type="SAM" id="MobiDB-lite"/>
    </source>
</evidence>
<name>A0A2H3BT56_9AGAR</name>
<keyword evidence="4" id="KW-1185">Reference proteome</keyword>
<sequence length="227" mass="25135">MHPIHRRHNKSNDSNYGRVVGKASQNHTQEDQDKVDEEARRKATKDLVQSWMDRLQLISLITTFFASVEAGLLQVSTPNQGDDTSAWERACNAGLLGALVVHVTASFISFFAAFFLIRFKVTEANKEELLAGGTVQPDEIWCANPRLVQAGPFHEQLPLDLLNKCHLLTILLTTFGFALALMGILCLAWARQPVSVSIFTSVCLCICLGATAFIFGINKDEGLIFRT</sequence>
<keyword evidence="2" id="KW-0472">Membrane</keyword>
<proteinExistence type="predicted"/>
<dbReference type="EMBL" id="KZ293419">
    <property type="protein sequence ID" value="PBK74071.1"/>
    <property type="molecule type" value="Genomic_DNA"/>
</dbReference>
<evidence type="ECO:0008006" key="5">
    <source>
        <dbReference type="Google" id="ProtNLM"/>
    </source>
</evidence>
<reference evidence="4" key="1">
    <citation type="journal article" date="2017" name="Nat. Ecol. Evol.">
        <title>Genome expansion and lineage-specific genetic innovations in the forest pathogenic fungi Armillaria.</title>
        <authorList>
            <person name="Sipos G."/>
            <person name="Prasanna A.N."/>
            <person name="Walter M.C."/>
            <person name="O'Connor E."/>
            <person name="Balint B."/>
            <person name="Krizsan K."/>
            <person name="Kiss B."/>
            <person name="Hess J."/>
            <person name="Varga T."/>
            <person name="Slot J."/>
            <person name="Riley R."/>
            <person name="Boka B."/>
            <person name="Rigling D."/>
            <person name="Barry K."/>
            <person name="Lee J."/>
            <person name="Mihaltcheva S."/>
            <person name="LaButti K."/>
            <person name="Lipzen A."/>
            <person name="Waldron R."/>
            <person name="Moloney N.M."/>
            <person name="Sperisen C."/>
            <person name="Kredics L."/>
            <person name="Vagvoelgyi C."/>
            <person name="Patrignani A."/>
            <person name="Fitzpatrick D."/>
            <person name="Nagy I."/>
            <person name="Doyle S."/>
            <person name="Anderson J.B."/>
            <person name="Grigoriev I.V."/>
            <person name="Gueldener U."/>
            <person name="Muensterkoetter M."/>
            <person name="Nagy L.G."/>
        </authorList>
    </citation>
    <scope>NUCLEOTIDE SEQUENCE [LARGE SCALE GENOMIC DNA]</scope>
    <source>
        <strain evidence="4">28-4</strain>
    </source>
</reference>
<keyword evidence="2" id="KW-0812">Transmembrane</keyword>
<organism evidence="3 4">
    <name type="scientific">Armillaria solidipes</name>
    <dbReference type="NCBI Taxonomy" id="1076256"/>
    <lineage>
        <taxon>Eukaryota</taxon>
        <taxon>Fungi</taxon>
        <taxon>Dikarya</taxon>
        <taxon>Basidiomycota</taxon>
        <taxon>Agaricomycotina</taxon>
        <taxon>Agaricomycetes</taxon>
        <taxon>Agaricomycetidae</taxon>
        <taxon>Agaricales</taxon>
        <taxon>Marasmiineae</taxon>
        <taxon>Physalacriaceae</taxon>
        <taxon>Armillaria</taxon>
    </lineage>
</organism>
<accession>A0A2H3BT56</accession>
<dbReference type="AlphaFoldDB" id="A0A2H3BT56"/>